<evidence type="ECO:0000313" key="11">
    <source>
        <dbReference type="Proteomes" id="UP000365807"/>
    </source>
</evidence>
<dbReference type="Gene3D" id="3.20.20.10">
    <property type="entry name" value="Alanine racemase"/>
    <property type="match status" value="1"/>
</dbReference>
<dbReference type="CDD" id="cd00635">
    <property type="entry name" value="PLPDE_III_YBL036c_like"/>
    <property type="match status" value="1"/>
</dbReference>
<comment type="similarity">
    <text evidence="2 4">Belongs to the pyridoxal phosphate-binding protein YggS/PROSC family.</text>
</comment>
<reference evidence="6 10" key="1">
    <citation type="submission" date="2018-05" db="EMBL/GenBank/DDBJ databases">
        <authorList>
            <consortium name="GenomeTrakr network: Whole genome sequencing for foodborne pathogen traceback"/>
        </authorList>
    </citation>
    <scope>NUCLEOTIDE SEQUENCE [LARGE SCALE GENOMIC DNA]</scope>
    <source>
        <strain evidence="6 10">NC_C6016</strain>
    </source>
</reference>
<evidence type="ECO:0000313" key="6">
    <source>
        <dbReference type="EMBL" id="EAK1509563.1"/>
    </source>
</evidence>
<dbReference type="HAMAP" id="MF_02087">
    <property type="entry name" value="PLP_homeostasis"/>
    <property type="match status" value="1"/>
</dbReference>
<evidence type="ECO:0000313" key="7">
    <source>
        <dbReference type="EMBL" id="EAK4357981.1"/>
    </source>
</evidence>
<evidence type="ECO:0000256" key="3">
    <source>
        <dbReference type="PIRSR" id="PIRSR004848-1"/>
    </source>
</evidence>
<gene>
    <name evidence="7" type="ORF">C6T04_03415</name>
    <name evidence="6" type="ORF">CJD00_04710</name>
    <name evidence="8" type="ORF">DSX26_02080</name>
</gene>
<reference evidence="7 11" key="2">
    <citation type="submission" date="2018-06" db="EMBL/GenBank/DDBJ databases">
        <authorList>
            <consortium name="NARMS: The National Antimicrobial Resistance Monitoring System"/>
        </authorList>
    </citation>
    <scope>NUCLEOTIDE SEQUENCE [LARGE SCALE GENOMIC DNA]</scope>
    <source>
        <strain evidence="8 9">CVM N17C548</strain>
        <strain evidence="7 11">FSIS11807978</strain>
    </source>
</reference>
<evidence type="ECO:0000256" key="2">
    <source>
        <dbReference type="HAMAP-Rule" id="MF_02087"/>
    </source>
</evidence>
<dbReference type="PANTHER" id="PTHR10146">
    <property type="entry name" value="PROLINE SYNTHETASE CO-TRANSCRIBED BACTERIAL HOMOLOG PROTEIN"/>
    <property type="match status" value="1"/>
</dbReference>
<organism evidence="6 10">
    <name type="scientific">Campylobacter coli</name>
    <dbReference type="NCBI Taxonomy" id="195"/>
    <lineage>
        <taxon>Bacteria</taxon>
        <taxon>Pseudomonadati</taxon>
        <taxon>Campylobacterota</taxon>
        <taxon>Epsilonproteobacteria</taxon>
        <taxon>Campylobacterales</taxon>
        <taxon>Campylobacteraceae</taxon>
        <taxon>Campylobacter</taxon>
    </lineage>
</organism>
<evidence type="ECO:0000256" key="1">
    <source>
        <dbReference type="ARBA" id="ARBA00022898"/>
    </source>
</evidence>
<proteinExistence type="inferred from homology"/>
<dbReference type="GO" id="GO:0030170">
    <property type="term" value="F:pyridoxal phosphate binding"/>
    <property type="evidence" value="ECO:0007669"/>
    <property type="project" value="UniProtKB-UniRule"/>
</dbReference>
<sequence>MTLEQILEKTKNIRLVAASKYVDANIIEKLFTQGITEFGENQVQALVQKKEILDKKDLNIKWHFIGTLQSNKINLLIKQKPILWHSCNGLKIAKAMDKRLNYKLDTLLEINSANELSKSGLNPDQAIEEYLQIQEECPNLNLCGVMSIGSHSKDQREIEKSFETTYKIYEKLQKHGAKICSMGMSNDFEIAIKCGSNMVRLGSILFKNLK</sequence>
<dbReference type="InterPro" id="IPR001608">
    <property type="entry name" value="Ala_racemase_N"/>
</dbReference>
<comment type="caution">
    <text evidence="6">The sequence shown here is derived from an EMBL/GenBank/DDBJ whole genome shotgun (WGS) entry which is preliminary data.</text>
</comment>
<dbReference type="EMBL" id="AACQHW010000002">
    <property type="protein sequence ID" value="EAL6850255.1"/>
    <property type="molecule type" value="Genomic_DNA"/>
</dbReference>
<dbReference type="Proteomes" id="UP000361993">
    <property type="component" value="Unassembled WGS sequence"/>
</dbReference>
<dbReference type="SUPFAM" id="SSF51419">
    <property type="entry name" value="PLP-binding barrel"/>
    <property type="match status" value="1"/>
</dbReference>
<name>A0A381CHH0_CAMCO</name>
<dbReference type="Proteomes" id="UP000352088">
    <property type="component" value="Unassembled WGS sequence"/>
</dbReference>
<comment type="cofactor">
    <cofactor evidence="3">
        <name>pyridoxal 5'-phosphate</name>
        <dbReference type="ChEBI" id="CHEBI:597326"/>
    </cofactor>
</comment>
<keyword evidence="1 2" id="KW-0663">Pyridoxal phosphate</keyword>
<dbReference type="PIRSF" id="PIRSF004848">
    <property type="entry name" value="YBL036c_PLPDEIII"/>
    <property type="match status" value="1"/>
</dbReference>
<dbReference type="PROSITE" id="PS01211">
    <property type="entry name" value="UPF0001"/>
    <property type="match status" value="1"/>
</dbReference>
<dbReference type="OrthoDB" id="9804072at2"/>
<dbReference type="InterPro" id="IPR029066">
    <property type="entry name" value="PLP-binding_barrel"/>
</dbReference>
<dbReference type="AlphaFoldDB" id="A0A381CHH0"/>
<evidence type="ECO:0000313" key="8">
    <source>
        <dbReference type="EMBL" id="EAL6850255.1"/>
    </source>
</evidence>
<dbReference type="EMBL" id="AACDUL010000007">
    <property type="protein sequence ID" value="EAK1509563.1"/>
    <property type="molecule type" value="Genomic_DNA"/>
</dbReference>
<feature type="domain" description="Alanine racemase N-terminal" evidence="5">
    <location>
        <begin position="25"/>
        <end position="206"/>
    </location>
</feature>
<accession>A0A381CHH0</accession>
<comment type="function">
    <text evidence="2">Pyridoxal 5'-phosphate (PLP)-binding protein, which is involved in PLP homeostasis.</text>
</comment>
<dbReference type="NCBIfam" id="TIGR00044">
    <property type="entry name" value="YggS family pyridoxal phosphate-dependent enzyme"/>
    <property type="match status" value="1"/>
</dbReference>
<evidence type="ECO:0000259" key="5">
    <source>
        <dbReference type="Pfam" id="PF01168"/>
    </source>
</evidence>
<evidence type="ECO:0000313" key="9">
    <source>
        <dbReference type="Proteomes" id="UP000352088"/>
    </source>
</evidence>
<dbReference type="Pfam" id="PF01168">
    <property type="entry name" value="Ala_racemase_N"/>
    <property type="match status" value="1"/>
</dbReference>
<dbReference type="RefSeq" id="WP_002784207.1">
    <property type="nucleotide sequence ID" value="NZ_AANHVQ020000019.1"/>
</dbReference>
<dbReference type="InterPro" id="IPR011078">
    <property type="entry name" value="PyrdxlP_homeostasis"/>
</dbReference>
<dbReference type="Proteomes" id="UP000365807">
    <property type="component" value="Unassembled WGS sequence"/>
</dbReference>
<evidence type="ECO:0000313" key="10">
    <source>
        <dbReference type="Proteomes" id="UP000361993"/>
    </source>
</evidence>
<dbReference type="PANTHER" id="PTHR10146:SF14">
    <property type="entry name" value="PYRIDOXAL PHOSPHATE HOMEOSTASIS PROTEIN"/>
    <property type="match status" value="1"/>
</dbReference>
<dbReference type="EMBL" id="AACGFG010000004">
    <property type="protein sequence ID" value="EAK4357981.1"/>
    <property type="molecule type" value="Genomic_DNA"/>
</dbReference>
<dbReference type="STRING" id="195.ATE51_02184"/>
<feature type="modified residue" description="N6-(pyridoxal phosphate)lysine" evidence="2 3">
    <location>
        <position position="20"/>
    </location>
</feature>
<dbReference type="FunFam" id="3.20.20.10:FF:000018">
    <property type="entry name" value="Pyridoxal phosphate homeostasis protein"/>
    <property type="match status" value="1"/>
</dbReference>
<evidence type="ECO:0000256" key="4">
    <source>
        <dbReference type="RuleBase" id="RU004514"/>
    </source>
</evidence>
<protein>
    <recommendedName>
        <fullName evidence="2">Pyridoxal phosphate homeostasis protein</fullName>
        <shortName evidence="2">PLP homeostasis protein</shortName>
    </recommendedName>
</protein>